<reference evidence="1 2" key="1">
    <citation type="submission" date="2018-06" db="EMBL/GenBank/DDBJ databases">
        <title>Comparative genomics reveals the genomic features of Rhizophagus irregularis, R. cerebriforme, R. diaphanum and Gigaspora rosea, and their symbiotic lifestyle signature.</title>
        <authorList>
            <person name="Morin E."/>
            <person name="San Clemente H."/>
            <person name="Chen E.C.H."/>
            <person name="De La Providencia I."/>
            <person name="Hainaut M."/>
            <person name="Kuo A."/>
            <person name="Kohler A."/>
            <person name="Murat C."/>
            <person name="Tang N."/>
            <person name="Roy S."/>
            <person name="Loubradou J."/>
            <person name="Henrissat B."/>
            <person name="Grigoriev I.V."/>
            <person name="Corradi N."/>
            <person name="Roux C."/>
            <person name="Martin F.M."/>
        </authorList>
    </citation>
    <scope>NUCLEOTIDE SEQUENCE [LARGE SCALE GENOMIC DNA]</scope>
    <source>
        <strain evidence="1 2">DAOM 227022</strain>
    </source>
</reference>
<keyword evidence="2" id="KW-1185">Reference proteome</keyword>
<accession>A0A397SVW9</accession>
<protein>
    <submittedName>
        <fullName evidence="1">Uncharacterized protein</fullName>
    </submittedName>
</protein>
<evidence type="ECO:0000313" key="1">
    <source>
        <dbReference type="EMBL" id="RIA88155.1"/>
    </source>
</evidence>
<sequence length="90" mass="10571">MVQFELEDIIINKNEAIKRHLNTFMSVDLKIFDHIFNMGCKEIEIILIKRDKLKYKKCYENEIGKQVQVENTLTYSQAPVNALVKVLLTN</sequence>
<evidence type="ECO:0000313" key="2">
    <source>
        <dbReference type="Proteomes" id="UP000265703"/>
    </source>
</evidence>
<dbReference type="OrthoDB" id="2352789at2759"/>
<proteinExistence type="predicted"/>
<dbReference type="AlphaFoldDB" id="A0A397SVW9"/>
<comment type="caution">
    <text evidence="1">The sequence shown here is derived from an EMBL/GenBank/DDBJ whole genome shotgun (WGS) entry which is preliminary data.</text>
</comment>
<dbReference type="Proteomes" id="UP000265703">
    <property type="component" value="Unassembled WGS sequence"/>
</dbReference>
<organism evidence="1 2">
    <name type="scientific">Glomus cerebriforme</name>
    <dbReference type="NCBI Taxonomy" id="658196"/>
    <lineage>
        <taxon>Eukaryota</taxon>
        <taxon>Fungi</taxon>
        <taxon>Fungi incertae sedis</taxon>
        <taxon>Mucoromycota</taxon>
        <taxon>Glomeromycotina</taxon>
        <taxon>Glomeromycetes</taxon>
        <taxon>Glomerales</taxon>
        <taxon>Glomeraceae</taxon>
        <taxon>Glomus</taxon>
    </lineage>
</organism>
<gene>
    <name evidence="1" type="ORF">C1645_775652</name>
</gene>
<name>A0A397SVW9_9GLOM</name>
<dbReference type="EMBL" id="QKYT01000276">
    <property type="protein sequence ID" value="RIA88155.1"/>
    <property type="molecule type" value="Genomic_DNA"/>
</dbReference>